<dbReference type="KEGG" id="vg:9861469"/>
<proteinExistence type="predicted"/>
<organism evidence="1 2">
    <name type="scientific">Aeromonas phage phiAS5</name>
    <dbReference type="NCBI Taxonomy" id="879630"/>
    <lineage>
        <taxon>Viruses</taxon>
        <taxon>Duplodnaviria</taxon>
        <taxon>Heunggongvirae</taxon>
        <taxon>Uroviricota</taxon>
        <taxon>Caudoviricetes</taxon>
        <taxon>Pantevenvirales</taxon>
        <taxon>Straboviridae</taxon>
        <taxon>Chrysonvirus</taxon>
        <taxon>Chrysonvirus as5</taxon>
    </lineage>
</organism>
<sequence length="85" mass="9917">MTYDDFKDNINKLLPVIASEFAKHGAQMQVTEVRKDEVMIEAFQPIVMPNGIKTVKQHIFTVWHNNDKMEWCIGRLPQHPPKDIN</sequence>
<keyword evidence="2" id="KW-1185">Reference proteome</keyword>
<dbReference type="EMBL" id="HM452126">
    <property type="protein sequence ID" value="ADM79905.1"/>
    <property type="molecule type" value="Genomic_DNA"/>
</dbReference>
<reference evidence="1 2" key="1">
    <citation type="journal article" date="2012" name="Vet. Microbiol.">
        <title>Complete genome sequence and characterization of a broad-host range T4-like bacteriophage phiAS5 infecting Aeromonas salmonicida subsp. salmonicida.</title>
        <authorList>
            <person name="Kim J.H."/>
            <person name="Son J.S."/>
            <person name="Choi Y.J."/>
            <person name="Choresca C.H.Jr."/>
            <person name="Shin S.P."/>
            <person name="Han J.E."/>
            <person name="Jun J.W."/>
            <person name="Park S.C."/>
        </authorList>
    </citation>
    <scope>NUCLEOTIDE SEQUENCE [LARGE SCALE GENOMIC DNA]</scope>
</reference>
<dbReference type="Proteomes" id="UP000002236">
    <property type="component" value="Segment"/>
</dbReference>
<gene>
    <name evidence="1" type="ORF">phiAS5_ORF0062</name>
</gene>
<dbReference type="GeneID" id="9861469"/>
<accession>E1A2F9</accession>
<dbReference type="RefSeq" id="YP_003969351.1">
    <property type="nucleotide sequence ID" value="NC_014636.1"/>
</dbReference>
<evidence type="ECO:0000313" key="1">
    <source>
        <dbReference type="EMBL" id="ADM79905.1"/>
    </source>
</evidence>
<evidence type="ECO:0000313" key="2">
    <source>
        <dbReference type="Proteomes" id="UP000002236"/>
    </source>
</evidence>
<protein>
    <submittedName>
        <fullName evidence="1">Uncharacterized protein</fullName>
    </submittedName>
</protein>
<dbReference type="OrthoDB" id="27667at10239"/>
<name>E1A2F9_9CAUD</name>